<feature type="transmembrane region" description="Helical" evidence="1">
    <location>
        <begin position="6"/>
        <end position="25"/>
    </location>
</feature>
<keyword evidence="3" id="KW-1185">Reference proteome</keyword>
<proteinExistence type="predicted"/>
<dbReference type="RefSeq" id="WP_382345251.1">
    <property type="nucleotide sequence ID" value="NZ_JBHMBP010000001.1"/>
</dbReference>
<name>A0ABW2DDU9_9ACTN</name>
<keyword evidence="1" id="KW-0812">Transmembrane</keyword>
<organism evidence="2 3">
    <name type="scientific">Glycomyces mayteni</name>
    <dbReference type="NCBI Taxonomy" id="543887"/>
    <lineage>
        <taxon>Bacteria</taxon>
        <taxon>Bacillati</taxon>
        <taxon>Actinomycetota</taxon>
        <taxon>Actinomycetes</taxon>
        <taxon>Glycomycetales</taxon>
        <taxon>Glycomycetaceae</taxon>
        <taxon>Glycomyces</taxon>
    </lineage>
</organism>
<comment type="caution">
    <text evidence="2">The sequence shown here is derived from an EMBL/GenBank/DDBJ whole genome shotgun (WGS) entry which is preliminary data.</text>
</comment>
<protein>
    <recommendedName>
        <fullName evidence="4">DUF3558 domain-containing protein</fullName>
    </recommendedName>
</protein>
<sequence>MRRKALAVGVVVVLAVVIGLIPWLMRLNLDYRFALPDTWTESCLGSEAVAADLIEWEAAPEAQPEVRTGGSSHRYQCEWRWRSESGGGQLLALTIDVDDDRAYGEHDPSIESSLGLGSEDWSADSDSLDGWEYGLCRQVDTGLGTTLYECIASSSNLRLTLESRDLPGGNGFEDKLFGPGAVSVEELTVELGELVRETFKR</sequence>
<reference evidence="3" key="1">
    <citation type="journal article" date="2019" name="Int. J. Syst. Evol. Microbiol.">
        <title>The Global Catalogue of Microorganisms (GCM) 10K type strain sequencing project: providing services to taxonomists for standard genome sequencing and annotation.</title>
        <authorList>
            <consortium name="The Broad Institute Genomics Platform"/>
            <consortium name="The Broad Institute Genome Sequencing Center for Infectious Disease"/>
            <person name="Wu L."/>
            <person name="Ma J."/>
        </authorList>
    </citation>
    <scope>NUCLEOTIDE SEQUENCE [LARGE SCALE GENOMIC DNA]</scope>
    <source>
        <strain evidence="3">KACC 12634</strain>
    </source>
</reference>
<evidence type="ECO:0000313" key="3">
    <source>
        <dbReference type="Proteomes" id="UP001596470"/>
    </source>
</evidence>
<dbReference type="Proteomes" id="UP001596470">
    <property type="component" value="Unassembled WGS sequence"/>
</dbReference>
<gene>
    <name evidence="2" type="ORF">ACFQS3_19535</name>
</gene>
<accession>A0ABW2DDU9</accession>
<evidence type="ECO:0000256" key="1">
    <source>
        <dbReference type="SAM" id="Phobius"/>
    </source>
</evidence>
<dbReference type="EMBL" id="JBHSYS010000004">
    <property type="protein sequence ID" value="MFC6959391.1"/>
    <property type="molecule type" value="Genomic_DNA"/>
</dbReference>
<evidence type="ECO:0000313" key="2">
    <source>
        <dbReference type="EMBL" id="MFC6959391.1"/>
    </source>
</evidence>
<keyword evidence="1" id="KW-0472">Membrane</keyword>
<evidence type="ECO:0008006" key="4">
    <source>
        <dbReference type="Google" id="ProtNLM"/>
    </source>
</evidence>
<keyword evidence="1" id="KW-1133">Transmembrane helix</keyword>